<dbReference type="InterPro" id="IPR006016">
    <property type="entry name" value="UspA"/>
</dbReference>
<dbReference type="Proteomes" id="UP000599578">
    <property type="component" value="Unassembled WGS sequence"/>
</dbReference>
<dbReference type="Gene3D" id="3.40.50.620">
    <property type="entry name" value="HUPs"/>
    <property type="match status" value="1"/>
</dbReference>
<dbReference type="PRINTS" id="PR01438">
    <property type="entry name" value="UNVRSLSTRESS"/>
</dbReference>
<reference evidence="5 6" key="1">
    <citation type="journal article" date="2014" name="Int. J. Syst. Evol. Microbiol.">
        <title>Complete genome sequence of Corynebacterium casei LMG S-19264T (=DSM 44701T), isolated from a smear-ripened cheese.</title>
        <authorList>
            <consortium name="US DOE Joint Genome Institute (JGI-PGF)"/>
            <person name="Walter F."/>
            <person name="Albersmeier A."/>
            <person name="Kalinowski J."/>
            <person name="Ruckert C."/>
        </authorList>
    </citation>
    <scope>NUCLEOTIDE SEQUENCE [LARGE SCALE GENOMIC DNA]</scope>
    <source>
        <strain evidence="5 6">CGMCC 1.7286</strain>
    </source>
</reference>
<evidence type="ECO:0000313" key="6">
    <source>
        <dbReference type="Proteomes" id="UP000599578"/>
    </source>
</evidence>
<dbReference type="Pfam" id="PF00582">
    <property type="entry name" value="Usp"/>
    <property type="match status" value="1"/>
</dbReference>
<dbReference type="AlphaFoldDB" id="A0A917ZNJ9"/>
<name>A0A917ZNJ9_9GAMM</name>
<keyword evidence="2" id="KW-0547">Nucleotide-binding</keyword>
<dbReference type="PANTHER" id="PTHR46268:SF27">
    <property type="entry name" value="UNIVERSAL STRESS PROTEIN RV2623"/>
    <property type="match status" value="1"/>
</dbReference>
<dbReference type="CDD" id="cd00293">
    <property type="entry name" value="USP-like"/>
    <property type="match status" value="1"/>
</dbReference>
<gene>
    <name evidence="5" type="ORF">GCM10011348_40280</name>
</gene>
<dbReference type="SUPFAM" id="SSF52402">
    <property type="entry name" value="Adenine nucleotide alpha hydrolases-like"/>
    <property type="match status" value="1"/>
</dbReference>
<dbReference type="GO" id="GO:0005524">
    <property type="term" value="F:ATP binding"/>
    <property type="evidence" value="ECO:0007669"/>
    <property type="project" value="UniProtKB-KW"/>
</dbReference>
<comment type="caution">
    <text evidence="5">The sequence shown here is derived from an EMBL/GenBank/DDBJ whole genome shotgun (WGS) entry which is preliminary data.</text>
</comment>
<dbReference type="InterPro" id="IPR014729">
    <property type="entry name" value="Rossmann-like_a/b/a_fold"/>
</dbReference>
<dbReference type="RefSeq" id="WP_188862426.1">
    <property type="nucleotide sequence ID" value="NZ_BMLT01000012.1"/>
</dbReference>
<feature type="domain" description="UspA" evidence="4">
    <location>
        <begin position="5"/>
        <end position="159"/>
    </location>
</feature>
<evidence type="ECO:0000259" key="4">
    <source>
        <dbReference type="Pfam" id="PF00582"/>
    </source>
</evidence>
<dbReference type="EMBL" id="BMLT01000012">
    <property type="protein sequence ID" value="GGO87334.1"/>
    <property type="molecule type" value="Genomic_DNA"/>
</dbReference>
<protein>
    <recommendedName>
        <fullName evidence="4">UspA domain-containing protein</fullName>
    </recommendedName>
</protein>
<organism evidence="5 6">
    <name type="scientific">Marinobacterium nitratireducens</name>
    <dbReference type="NCBI Taxonomy" id="518897"/>
    <lineage>
        <taxon>Bacteria</taxon>
        <taxon>Pseudomonadati</taxon>
        <taxon>Pseudomonadota</taxon>
        <taxon>Gammaproteobacteria</taxon>
        <taxon>Oceanospirillales</taxon>
        <taxon>Oceanospirillaceae</taxon>
        <taxon>Marinobacterium</taxon>
    </lineage>
</organism>
<evidence type="ECO:0000256" key="1">
    <source>
        <dbReference type="ARBA" id="ARBA00008791"/>
    </source>
</evidence>
<keyword evidence="6" id="KW-1185">Reference proteome</keyword>
<evidence type="ECO:0000256" key="2">
    <source>
        <dbReference type="ARBA" id="ARBA00022741"/>
    </source>
</evidence>
<dbReference type="InterPro" id="IPR006015">
    <property type="entry name" value="Universal_stress_UspA"/>
</dbReference>
<sequence length="164" mass="18293">MLPEIKHILYASDLGENSRPAFRMAVKLASEHHAKITFLHVIEAMSPSAEAVIETYFEPKVLEEMRRSGTEQLKSQMVGRIESFWTEELPEGVEFPQGKPDVRVEKGNVEEMILKSAGDIDADIIVMGTRTHSALSKMFLGSSAQRVMQHSDRPVLIVPLPAGH</sequence>
<proteinExistence type="inferred from homology"/>
<dbReference type="PANTHER" id="PTHR46268">
    <property type="entry name" value="STRESS RESPONSE PROTEIN NHAX"/>
    <property type="match status" value="1"/>
</dbReference>
<evidence type="ECO:0000256" key="3">
    <source>
        <dbReference type="ARBA" id="ARBA00022840"/>
    </source>
</evidence>
<comment type="similarity">
    <text evidence="1">Belongs to the universal stress protein A family.</text>
</comment>
<evidence type="ECO:0000313" key="5">
    <source>
        <dbReference type="EMBL" id="GGO87334.1"/>
    </source>
</evidence>
<accession>A0A917ZNJ9</accession>
<keyword evidence="3" id="KW-0067">ATP-binding</keyword>